<feature type="domain" description="Methyltransferase" evidence="1">
    <location>
        <begin position="84"/>
        <end position="177"/>
    </location>
</feature>
<gene>
    <name evidence="2" type="ORF">Moror_7284</name>
</gene>
<dbReference type="PANTHER" id="PTHR43591:SF24">
    <property type="entry name" value="2-METHOXY-6-POLYPRENYL-1,4-BENZOQUINOL METHYLASE, MITOCHONDRIAL"/>
    <property type="match status" value="1"/>
</dbReference>
<keyword evidence="3" id="KW-1185">Reference proteome</keyword>
<accession>V2XAF7</accession>
<evidence type="ECO:0000313" key="2">
    <source>
        <dbReference type="EMBL" id="ESK96143.1"/>
    </source>
</evidence>
<dbReference type="PANTHER" id="PTHR43591">
    <property type="entry name" value="METHYLTRANSFERASE"/>
    <property type="match status" value="1"/>
</dbReference>
<dbReference type="AlphaFoldDB" id="V2XAF7"/>
<name>V2XAF7_MONRO</name>
<dbReference type="KEGG" id="mrr:Moror_7284"/>
<protein>
    <submittedName>
        <fullName evidence="2">Methyltransferase type 11</fullName>
    </submittedName>
</protein>
<dbReference type="InterPro" id="IPR029063">
    <property type="entry name" value="SAM-dependent_MTases_sf"/>
</dbReference>
<dbReference type="InterPro" id="IPR041698">
    <property type="entry name" value="Methyltransf_25"/>
</dbReference>
<dbReference type="OrthoDB" id="184880at2759"/>
<sequence>MRRSGFPFTHSDISHILANSLKYEARGSNHLCLQCQTNSDPVQPLISFKVAARKLDKQFWYYRNHHGLDSIFNLNATIPPDGAVLDSGAGSGAWPLQFSKEVLSTVSVYGIDLSSTQFRFDSAPDNVTFLSAPATALPSEWISKFDLVSQSLLIGSLSASDWPAAMLELYRILKHGGYIQLLDLTSFSYLNHLPFDLAPGTAAQTFCDLRHAIQMKYDYLDNYTTRIPQILADAGFRNISCEVKEAPRLGAKYGGGEYGSYGLSILIANLKVMKGIVLMNDGFGIIKDAADFDDMVERYRDESEEQGFPAMELCVVSRYHIKATGEGNAKHFAAQFSVGEICHLDGCQKRVFEKRHLRCENNVSKNTGNVKSDKFEDAARSVAVTEKSEDIQP</sequence>
<keyword evidence="2" id="KW-0808">Transferase</keyword>
<organism evidence="2 3">
    <name type="scientific">Moniliophthora roreri (strain MCA 2997)</name>
    <name type="common">Cocoa frosty pod rot fungus</name>
    <name type="synonym">Crinipellis roreri</name>
    <dbReference type="NCBI Taxonomy" id="1381753"/>
    <lineage>
        <taxon>Eukaryota</taxon>
        <taxon>Fungi</taxon>
        <taxon>Dikarya</taxon>
        <taxon>Basidiomycota</taxon>
        <taxon>Agaricomycotina</taxon>
        <taxon>Agaricomycetes</taxon>
        <taxon>Agaricomycetidae</taxon>
        <taxon>Agaricales</taxon>
        <taxon>Marasmiineae</taxon>
        <taxon>Marasmiaceae</taxon>
        <taxon>Moniliophthora</taxon>
    </lineage>
</organism>
<dbReference type="Pfam" id="PF13649">
    <property type="entry name" value="Methyltransf_25"/>
    <property type="match status" value="1"/>
</dbReference>
<evidence type="ECO:0000313" key="3">
    <source>
        <dbReference type="Proteomes" id="UP000017559"/>
    </source>
</evidence>
<dbReference type="HOGENOM" id="CLU_702246_0_0_1"/>
<dbReference type="CDD" id="cd02440">
    <property type="entry name" value="AdoMet_MTases"/>
    <property type="match status" value="1"/>
</dbReference>
<dbReference type="EMBL" id="AWSO01000054">
    <property type="protein sequence ID" value="ESK96143.1"/>
    <property type="molecule type" value="Genomic_DNA"/>
</dbReference>
<proteinExistence type="predicted"/>
<dbReference type="GO" id="GO:0008168">
    <property type="term" value="F:methyltransferase activity"/>
    <property type="evidence" value="ECO:0007669"/>
    <property type="project" value="UniProtKB-KW"/>
</dbReference>
<dbReference type="Proteomes" id="UP000017559">
    <property type="component" value="Unassembled WGS sequence"/>
</dbReference>
<keyword evidence="2" id="KW-0489">Methyltransferase</keyword>
<reference evidence="2 3" key="1">
    <citation type="journal article" date="2014" name="BMC Genomics">
        <title>Genome and secretome analysis of the hemibiotrophic fungal pathogen, Moniliophthora roreri, which causes frosty pod rot disease of cacao: mechanisms of the biotrophic and necrotrophic phases.</title>
        <authorList>
            <person name="Meinhardt L.W."/>
            <person name="Costa G.G.L."/>
            <person name="Thomazella D.P.T."/>
            <person name="Teixeira P.J.P.L."/>
            <person name="Carazzolle M.F."/>
            <person name="Schuster S.C."/>
            <person name="Carlson J.E."/>
            <person name="Guiltinan M.J."/>
            <person name="Mieczkowski P."/>
            <person name="Farmer A."/>
            <person name="Ramaraj T."/>
            <person name="Crozier J."/>
            <person name="Davis R.E."/>
            <person name="Shao J."/>
            <person name="Melnick R.L."/>
            <person name="Pereira G.A.G."/>
            <person name="Bailey B.A."/>
        </authorList>
    </citation>
    <scope>NUCLEOTIDE SEQUENCE [LARGE SCALE GENOMIC DNA]</scope>
    <source>
        <strain evidence="2 3">MCA 2997</strain>
    </source>
</reference>
<evidence type="ECO:0000259" key="1">
    <source>
        <dbReference type="Pfam" id="PF13649"/>
    </source>
</evidence>
<comment type="caution">
    <text evidence="2">The sequence shown here is derived from an EMBL/GenBank/DDBJ whole genome shotgun (WGS) entry which is preliminary data.</text>
</comment>
<dbReference type="GO" id="GO:0032259">
    <property type="term" value="P:methylation"/>
    <property type="evidence" value="ECO:0007669"/>
    <property type="project" value="UniProtKB-KW"/>
</dbReference>
<dbReference type="SUPFAM" id="SSF53335">
    <property type="entry name" value="S-adenosyl-L-methionine-dependent methyltransferases"/>
    <property type="match status" value="1"/>
</dbReference>
<dbReference type="Gene3D" id="3.40.50.150">
    <property type="entry name" value="Vaccinia Virus protein VP39"/>
    <property type="match status" value="1"/>
</dbReference>